<dbReference type="Proteomes" id="UP000229523">
    <property type="component" value="Unassembled WGS sequence"/>
</dbReference>
<name>A0A395G9L8_9STAP</name>
<accession>A0A395G9L8</accession>
<reference evidence="1 2" key="1">
    <citation type="journal article" date="2018" name="Front. Microbiol.">
        <title>Description and Comparative Genomics of Macrococcus caseolyticus subsp. hominis subsp. nov., Macrococcus goetzii sp. nov., Macrococcus epidermidis sp. nov., and Macrococcus bohemicus sp. nov., Novel Macrococci From Human Clinical Material With Virulence Potential and Suspected Uptake of Foreign DNA by Natural Transformation.</title>
        <authorList>
            <person name="Maslanova I."/>
            <person name="Wertheimer Z."/>
            <person name="Sedlacek I."/>
            <person name="Svec P."/>
            <person name="Indrakova A."/>
            <person name="Kovarovic V."/>
            <person name="Schumann P."/>
            <person name="Sproer C."/>
            <person name="Kralova S."/>
            <person name="Sedo O."/>
            <person name="Kristofova L."/>
            <person name="Vrbovska V."/>
            <person name="Fuzik T."/>
            <person name="Petras P."/>
            <person name="Zdrahal Z."/>
            <person name="Ruzickova V."/>
            <person name="Doskar J."/>
            <person name="Pantucek R."/>
        </authorList>
    </citation>
    <scope>NUCLEOTIDE SEQUENCE [LARGE SCALE GENOMIC DNA]</scope>
    <source>
        <strain evidence="1 2">CCM 4927</strain>
    </source>
</reference>
<sequence length="214" mass="23862">MKKMLTVILAGSMLVGLTGTHDAEAATKLNLLSKSTISKAKAGKLTLSGLQLGKSIGYYKGKKGYSFIGLNNLKNPEYVDAVVSNKIGLGYAHFTSHRPINKRYITQLTFSATGSQKYTPTIIRKYYGAPLTTLNFGSTLDGTEELKVEYYKNVRFQYLRKIDFETKKPKSGYKLLQVQLTKSPTVSKVNGWKRIDKKYGIFSGGPMVLHKSEW</sequence>
<dbReference type="EMBL" id="MJBI02000003">
    <property type="protein sequence ID" value="RAI80652.1"/>
    <property type="molecule type" value="Genomic_DNA"/>
</dbReference>
<proteinExistence type="predicted"/>
<evidence type="ECO:0000313" key="1">
    <source>
        <dbReference type="EMBL" id="RAI80652.1"/>
    </source>
</evidence>
<dbReference type="RefSeq" id="WP_099581336.1">
    <property type="nucleotide sequence ID" value="NZ_MJBI02000003.1"/>
</dbReference>
<protein>
    <submittedName>
        <fullName evidence="1">Uncharacterized protein</fullName>
    </submittedName>
</protein>
<organism evidence="1 2">
    <name type="scientific">Macrococcoides goetzii</name>
    <dbReference type="NCBI Taxonomy" id="1891097"/>
    <lineage>
        <taxon>Bacteria</taxon>
        <taxon>Bacillati</taxon>
        <taxon>Bacillota</taxon>
        <taxon>Bacilli</taxon>
        <taxon>Bacillales</taxon>
        <taxon>Staphylococcaceae</taxon>
        <taxon>Macrococcoides</taxon>
    </lineage>
</organism>
<keyword evidence="2" id="KW-1185">Reference proteome</keyword>
<evidence type="ECO:0000313" key="2">
    <source>
        <dbReference type="Proteomes" id="UP000229523"/>
    </source>
</evidence>
<comment type="caution">
    <text evidence="1">The sequence shown here is derived from an EMBL/GenBank/DDBJ whole genome shotgun (WGS) entry which is preliminary data.</text>
</comment>
<gene>
    <name evidence="1" type="ORF">BFS35_009435</name>
</gene>
<dbReference type="AlphaFoldDB" id="A0A395G9L8"/>